<keyword evidence="2" id="KW-1185">Reference proteome</keyword>
<sequence>MTAELHPIPLSFRDSVPDHQRVFCYSGVFDGAALTVVYGVDVDEHRRRVRSAVSAVPDEYLLAAAMTLPDDDLAPVPPRFTAPLTGHEGHTVAAVVADPAGAVWGRRILRPVVDVLEITAEADSWTQGCAVAHEWVGYGPRVVRVAEQGTADWSMLMTEASYYGIGIVCGLQDDRVLEPAPFRPRRWTAARWRFSELVYEQFLRLLPGGHLI</sequence>
<dbReference type="RefSeq" id="WP_289459048.1">
    <property type="nucleotide sequence ID" value="NZ_JAUCML010000006.1"/>
</dbReference>
<evidence type="ECO:0000313" key="2">
    <source>
        <dbReference type="Proteomes" id="UP001237823"/>
    </source>
</evidence>
<gene>
    <name evidence="1" type="ORF">QUG92_10900</name>
</gene>
<comment type="caution">
    <text evidence="1">The sequence shown here is derived from an EMBL/GenBank/DDBJ whole genome shotgun (WGS) entry which is preliminary data.</text>
</comment>
<dbReference type="Proteomes" id="UP001237823">
    <property type="component" value="Unassembled WGS sequence"/>
</dbReference>
<name>A0ABT7T7Q1_9MICO</name>
<proteinExistence type="predicted"/>
<dbReference type="EMBL" id="JAUCML010000006">
    <property type="protein sequence ID" value="MDM7885611.1"/>
    <property type="molecule type" value="Genomic_DNA"/>
</dbReference>
<protein>
    <submittedName>
        <fullName evidence="1">Uncharacterized protein</fullName>
    </submittedName>
</protein>
<accession>A0ABT7T7Q1</accession>
<organism evidence="1 2">
    <name type="scientific">Curtobacterium citri</name>
    <dbReference type="NCBI Taxonomy" id="3055139"/>
    <lineage>
        <taxon>Bacteria</taxon>
        <taxon>Bacillati</taxon>
        <taxon>Actinomycetota</taxon>
        <taxon>Actinomycetes</taxon>
        <taxon>Micrococcales</taxon>
        <taxon>Microbacteriaceae</taxon>
        <taxon>Curtobacterium</taxon>
    </lineage>
</organism>
<evidence type="ECO:0000313" key="1">
    <source>
        <dbReference type="EMBL" id="MDM7885611.1"/>
    </source>
</evidence>
<reference evidence="1 2" key="1">
    <citation type="submission" date="2023-06" db="EMBL/GenBank/DDBJ databases">
        <authorList>
            <person name="Feng G."/>
            <person name="Li J."/>
            <person name="Zhu H."/>
        </authorList>
    </citation>
    <scope>NUCLEOTIDE SEQUENCE [LARGE SCALE GENOMIC DNA]</scope>
    <source>
        <strain evidence="1 2">RHCKG23</strain>
    </source>
</reference>